<dbReference type="Pfam" id="PF00011">
    <property type="entry name" value="HSP20"/>
    <property type="match status" value="1"/>
</dbReference>
<feature type="domain" description="SHSP" evidence="1">
    <location>
        <begin position="24"/>
        <end position="126"/>
    </location>
</feature>
<sequence>MSQTKWHPFFDIKQLFEDTSTSISKKDCWNLEVDLYENDNYVFAEMNMPCIDPDTVELAVVGSYLKITGCAVKERFNKRSEHQDSKTGTSFKRTIQLPIMVRDVDPKAVYANGILKIRIPKEYSVN</sequence>
<dbReference type="InterPro" id="IPR008978">
    <property type="entry name" value="HSP20-like_chaperone"/>
</dbReference>
<accession>A0A0F9M3Y6</accession>
<evidence type="ECO:0000259" key="1">
    <source>
        <dbReference type="PROSITE" id="PS01031"/>
    </source>
</evidence>
<dbReference type="PROSITE" id="PS01031">
    <property type="entry name" value="SHSP"/>
    <property type="match status" value="1"/>
</dbReference>
<dbReference type="SUPFAM" id="SSF49764">
    <property type="entry name" value="HSP20-like chaperones"/>
    <property type="match status" value="1"/>
</dbReference>
<dbReference type="EMBL" id="LAZR01006183">
    <property type="protein sequence ID" value="KKM94091.1"/>
    <property type="molecule type" value="Genomic_DNA"/>
</dbReference>
<reference evidence="2" key="1">
    <citation type="journal article" date="2015" name="Nature">
        <title>Complex archaea that bridge the gap between prokaryotes and eukaryotes.</title>
        <authorList>
            <person name="Spang A."/>
            <person name="Saw J.H."/>
            <person name="Jorgensen S.L."/>
            <person name="Zaremba-Niedzwiedzka K."/>
            <person name="Martijn J."/>
            <person name="Lind A.E."/>
            <person name="van Eijk R."/>
            <person name="Schleper C."/>
            <person name="Guy L."/>
            <person name="Ettema T.J."/>
        </authorList>
    </citation>
    <scope>NUCLEOTIDE SEQUENCE</scope>
</reference>
<dbReference type="CDD" id="cd06464">
    <property type="entry name" value="ACD_sHsps-like"/>
    <property type="match status" value="1"/>
</dbReference>
<gene>
    <name evidence="2" type="ORF">LCGC14_1201840</name>
</gene>
<organism evidence="2">
    <name type="scientific">marine sediment metagenome</name>
    <dbReference type="NCBI Taxonomy" id="412755"/>
    <lineage>
        <taxon>unclassified sequences</taxon>
        <taxon>metagenomes</taxon>
        <taxon>ecological metagenomes</taxon>
    </lineage>
</organism>
<name>A0A0F9M3Y6_9ZZZZ</name>
<dbReference type="AlphaFoldDB" id="A0A0F9M3Y6"/>
<comment type="caution">
    <text evidence="2">The sequence shown here is derived from an EMBL/GenBank/DDBJ whole genome shotgun (WGS) entry which is preliminary data.</text>
</comment>
<evidence type="ECO:0000313" key="2">
    <source>
        <dbReference type="EMBL" id="KKM94091.1"/>
    </source>
</evidence>
<dbReference type="Gene3D" id="2.60.40.790">
    <property type="match status" value="1"/>
</dbReference>
<dbReference type="InterPro" id="IPR002068">
    <property type="entry name" value="A-crystallin/Hsp20_dom"/>
</dbReference>
<protein>
    <recommendedName>
        <fullName evidence="1">SHSP domain-containing protein</fullName>
    </recommendedName>
</protein>
<proteinExistence type="predicted"/>